<protein>
    <recommendedName>
        <fullName evidence="4">Fibronectin type-III domain-containing protein</fullName>
    </recommendedName>
</protein>
<feature type="region of interest" description="Disordered" evidence="1">
    <location>
        <begin position="72"/>
        <end position="94"/>
    </location>
</feature>
<keyword evidence="3" id="KW-1185">Reference proteome</keyword>
<accession>A0ABQ4DMG5</accession>
<evidence type="ECO:0000313" key="3">
    <source>
        <dbReference type="Proteomes" id="UP000614741"/>
    </source>
</evidence>
<dbReference type="Proteomes" id="UP000614741">
    <property type="component" value="Unassembled WGS sequence"/>
</dbReference>
<dbReference type="EMBL" id="BONP01000012">
    <property type="protein sequence ID" value="GIG40532.1"/>
    <property type="molecule type" value="Genomic_DNA"/>
</dbReference>
<dbReference type="RefSeq" id="WP_203674294.1">
    <property type="nucleotide sequence ID" value="NZ_BONP01000012.1"/>
</dbReference>
<evidence type="ECO:0008006" key="4">
    <source>
        <dbReference type="Google" id="ProtNLM"/>
    </source>
</evidence>
<proteinExistence type="predicted"/>
<comment type="caution">
    <text evidence="2">The sequence shown here is derived from an EMBL/GenBank/DDBJ whole genome shotgun (WGS) entry which is preliminary data.</text>
</comment>
<organism evidence="2 3">
    <name type="scientific">Cellulomonas phragmiteti</name>
    <dbReference type="NCBI Taxonomy" id="478780"/>
    <lineage>
        <taxon>Bacteria</taxon>
        <taxon>Bacillati</taxon>
        <taxon>Actinomycetota</taxon>
        <taxon>Actinomycetes</taxon>
        <taxon>Micrococcales</taxon>
        <taxon>Cellulomonadaceae</taxon>
        <taxon>Cellulomonas</taxon>
    </lineage>
</organism>
<evidence type="ECO:0000256" key="1">
    <source>
        <dbReference type="SAM" id="MobiDB-lite"/>
    </source>
</evidence>
<sequence length="382" mass="39116">MSTRLDLALQEVAEAAGASSGFGDPETPGTATTVHRLAARVRRRRAARGAATTAVAASAAGAVALVGPQLTREATPAGDPDADPGECRSAVADLPSGPRDVLGVELGQRDADDVAVIDPAGAGQDLGTWLSGSADLVVNVSQIPDAGVGATRLRFLLTQDGVVLGTAHEPIAVTPLTTDEVLSTRLEGIGAWTTDHLPVYPLEETDRRWWEVVETSGGALRVAQTVELGLTACDGSGALPPGTYQVYATTVDAVGTARGAAGPWDVEVAADDATPHALPDGFPQDVPLIDGRLVAAHRHGDGWAAEIVTPGNDRGTVAVSLLAPVALRSDHVPADAMVLGPPYQDVVVTRAGVELPGWAVRAVASRTPAGEPSVVYILTARP</sequence>
<reference evidence="2 3" key="1">
    <citation type="submission" date="2021-01" db="EMBL/GenBank/DDBJ databases">
        <title>Whole genome shotgun sequence of Cellulomonas phragmiteti NBRC 110785.</title>
        <authorList>
            <person name="Komaki H."/>
            <person name="Tamura T."/>
        </authorList>
    </citation>
    <scope>NUCLEOTIDE SEQUENCE [LARGE SCALE GENOMIC DNA]</scope>
    <source>
        <strain evidence="2 3">NBRC 110785</strain>
    </source>
</reference>
<gene>
    <name evidence="2" type="ORF">Cph01nite_22940</name>
</gene>
<evidence type="ECO:0000313" key="2">
    <source>
        <dbReference type="EMBL" id="GIG40532.1"/>
    </source>
</evidence>
<name>A0ABQ4DMG5_9CELL</name>